<protein>
    <submittedName>
        <fullName evidence="1">Uncharacterized protein</fullName>
    </submittedName>
</protein>
<sequence>MGALILNTWKSHANGLRNEDAVVPAGLGSTAGLWYGNNREYRDHSGVPLPAILLKAISVAMTEACTDGVICGKKSSRSIEEMELAQQAVYSKKKKVEMRIVIEELQLELRRMDKLRVSRAAAAEMKTQLLEHTNSVTGKKAKLLLLKFLLHRVNYITLQCVRNEASQESITQLKVDSNEAI</sequence>
<gene>
    <name evidence="1" type="ORF">WN944_014950</name>
</gene>
<name>A0AAP0M836_9ROSI</name>
<keyword evidence="2" id="KW-1185">Reference proteome</keyword>
<evidence type="ECO:0000313" key="1">
    <source>
        <dbReference type="EMBL" id="KAK9199757.1"/>
    </source>
</evidence>
<dbReference type="EMBL" id="JBCGBO010000005">
    <property type="protein sequence ID" value="KAK9199757.1"/>
    <property type="molecule type" value="Genomic_DNA"/>
</dbReference>
<dbReference type="AlphaFoldDB" id="A0AAP0M836"/>
<comment type="caution">
    <text evidence="1">The sequence shown here is derived from an EMBL/GenBank/DDBJ whole genome shotgun (WGS) entry which is preliminary data.</text>
</comment>
<reference evidence="1 2" key="1">
    <citation type="submission" date="2024-05" db="EMBL/GenBank/DDBJ databases">
        <title>Haplotype-resolved chromosome-level genome assembly of Huyou (Citrus changshanensis).</title>
        <authorList>
            <person name="Miao C."/>
            <person name="Chen W."/>
            <person name="Wu Y."/>
            <person name="Wang L."/>
            <person name="Zhao S."/>
            <person name="Grierson D."/>
            <person name="Xu C."/>
            <person name="Chen K."/>
        </authorList>
    </citation>
    <scope>NUCLEOTIDE SEQUENCE [LARGE SCALE GENOMIC DNA]</scope>
    <source>
        <strain evidence="1">01-14</strain>
        <tissue evidence="1">Leaf</tissue>
    </source>
</reference>
<evidence type="ECO:0000313" key="2">
    <source>
        <dbReference type="Proteomes" id="UP001428341"/>
    </source>
</evidence>
<organism evidence="1 2">
    <name type="scientific">Citrus x changshan-huyou</name>
    <dbReference type="NCBI Taxonomy" id="2935761"/>
    <lineage>
        <taxon>Eukaryota</taxon>
        <taxon>Viridiplantae</taxon>
        <taxon>Streptophyta</taxon>
        <taxon>Embryophyta</taxon>
        <taxon>Tracheophyta</taxon>
        <taxon>Spermatophyta</taxon>
        <taxon>Magnoliopsida</taxon>
        <taxon>eudicotyledons</taxon>
        <taxon>Gunneridae</taxon>
        <taxon>Pentapetalae</taxon>
        <taxon>rosids</taxon>
        <taxon>malvids</taxon>
        <taxon>Sapindales</taxon>
        <taxon>Rutaceae</taxon>
        <taxon>Aurantioideae</taxon>
        <taxon>Citrus</taxon>
    </lineage>
</organism>
<dbReference type="Proteomes" id="UP001428341">
    <property type="component" value="Unassembled WGS sequence"/>
</dbReference>
<accession>A0AAP0M836</accession>
<proteinExistence type="predicted"/>